<dbReference type="CDD" id="cd16329">
    <property type="entry name" value="LolA_like"/>
    <property type="match status" value="1"/>
</dbReference>
<keyword evidence="1" id="KW-0732">Signal</keyword>
<gene>
    <name evidence="3" type="ORF">GBK04_02030</name>
</gene>
<dbReference type="Proteomes" id="UP000479293">
    <property type="component" value="Unassembled WGS sequence"/>
</dbReference>
<feature type="signal peptide" evidence="1">
    <location>
        <begin position="1"/>
        <end position="20"/>
    </location>
</feature>
<evidence type="ECO:0000313" key="4">
    <source>
        <dbReference type="Proteomes" id="UP000479293"/>
    </source>
</evidence>
<sequence length="247" mass="28194">MKYLLINTLLLAVLTGYAQGQGPDAAGILAKVDQNMIAKTQIVESQMVIHGRRNDRTVSSKGYSEGTGKSFTEYLSPEREKGTKMLKLDDKLWIYSPSSDRTIQLSGHMLRQSVMGSDLSYEDMMEERKLTEMYAAKVTGEETVEGRKAWVLDLKARVPDATYDRRKLWVDQERFVPLQEELYAKSGQLLKKTLMSDVAKIEGRWYPKKINYRDMLKDGKGTDFIVLSIDFNPNIPDYIFSKASLKK</sequence>
<reference evidence="3 4" key="1">
    <citation type="submission" date="2019-10" db="EMBL/GenBank/DDBJ databases">
        <title>Draft Genome Sequence of Cytophagaceae sp. SJW1-29.</title>
        <authorList>
            <person name="Choi A."/>
        </authorList>
    </citation>
    <scope>NUCLEOTIDE SEQUENCE [LARGE SCALE GENOMIC DNA]</scope>
    <source>
        <strain evidence="3 4">SJW1-29</strain>
    </source>
</reference>
<proteinExistence type="predicted"/>
<feature type="chain" id="PRO_5028894777" evidence="1">
    <location>
        <begin position="21"/>
        <end position="247"/>
    </location>
</feature>
<accession>A0A7C9BFU5</accession>
<dbReference type="Gene3D" id="2.50.20.10">
    <property type="entry name" value="Lipoprotein localisation LolA/LolB/LppX"/>
    <property type="match status" value="1"/>
</dbReference>
<dbReference type="RefSeq" id="WP_152756408.1">
    <property type="nucleotide sequence ID" value="NZ_WHLY01000002.1"/>
</dbReference>
<dbReference type="PANTHER" id="PTHR37507">
    <property type="entry name" value="SPORULATION PROTEIN YDCC"/>
    <property type="match status" value="1"/>
</dbReference>
<dbReference type="Pfam" id="PF17131">
    <property type="entry name" value="LolA_like"/>
    <property type="match status" value="1"/>
</dbReference>
<organism evidence="3 4">
    <name type="scientific">Salmonirosea aquatica</name>
    <dbReference type="NCBI Taxonomy" id="2654236"/>
    <lineage>
        <taxon>Bacteria</taxon>
        <taxon>Pseudomonadati</taxon>
        <taxon>Bacteroidota</taxon>
        <taxon>Cytophagia</taxon>
        <taxon>Cytophagales</taxon>
        <taxon>Spirosomataceae</taxon>
        <taxon>Salmonirosea</taxon>
    </lineage>
</organism>
<dbReference type="EMBL" id="WHLY01000002">
    <property type="protein sequence ID" value="MPR32155.1"/>
    <property type="molecule type" value="Genomic_DNA"/>
</dbReference>
<dbReference type="PANTHER" id="PTHR37507:SF2">
    <property type="entry name" value="SPORULATION PROTEIN YDCC"/>
    <property type="match status" value="1"/>
</dbReference>
<dbReference type="InterPro" id="IPR033399">
    <property type="entry name" value="TP_0789-like"/>
</dbReference>
<evidence type="ECO:0000313" key="3">
    <source>
        <dbReference type="EMBL" id="MPR32155.1"/>
    </source>
</evidence>
<dbReference type="InterPro" id="IPR052944">
    <property type="entry name" value="Sporulation_related"/>
</dbReference>
<name>A0A7C9BFU5_9BACT</name>
<comment type="caution">
    <text evidence="3">The sequence shown here is derived from an EMBL/GenBank/DDBJ whole genome shotgun (WGS) entry which is preliminary data.</text>
</comment>
<feature type="domain" description="Uncharacterized protein TP-0789" evidence="2">
    <location>
        <begin position="68"/>
        <end position="247"/>
    </location>
</feature>
<evidence type="ECO:0000256" key="1">
    <source>
        <dbReference type="SAM" id="SignalP"/>
    </source>
</evidence>
<dbReference type="AlphaFoldDB" id="A0A7C9BFU5"/>
<evidence type="ECO:0000259" key="2">
    <source>
        <dbReference type="Pfam" id="PF17131"/>
    </source>
</evidence>
<protein>
    <submittedName>
        <fullName evidence="3">Outer membrane lipoprotein-sorting protein</fullName>
    </submittedName>
</protein>
<keyword evidence="3" id="KW-0449">Lipoprotein</keyword>
<keyword evidence="4" id="KW-1185">Reference proteome</keyword>